<feature type="coiled-coil region" evidence="5">
    <location>
        <begin position="30"/>
        <end position="57"/>
    </location>
</feature>
<name>A0A5B0KMK3_9PROT</name>
<reference evidence="8 9" key="1">
    <citation type="submission" date="2019-07" db="EMBL/GenBank/DDBJ databases">
        <title>Genome sequencing of the stress-tolerant strain Azospirillum brasilense Az19.</title>
        <authorList>
            <person name="Maroniche G.A."/>
            <person name="Garcia J.E."/>
            <person name="Pagnussat L."/>
            <person name="Amenta M."/>
            <person name="Creus C.M."/>
        </authorList>
    </citation>
    <scope>NUCLEOTIDE SEQUENCE [LARGE SCALE GENOMIC DNA]</scope>
    <source>
        <strain evidence="8 9">Az19</strain>
    </source>
</reference>
<comment type="caution">
    <text evidence="8">The sequence shown here is derived from an EMBL/GenBank/DDBJ whole genome shotgun (WGS) entry which is preliminary data.</text>
</comment>
<feature type="chain" id="PRO_5022978204" description="Thioredoxin domain-containing protein" evidence="6">
    <location>
        <begin position="23"/>
        <end position="321"/>
    </location>
</feature>
<keyword evidence="4" id="KW-0676">Redox-active center</keyword>
<feature type="signal peptide" evidence="6">
    <location>
        <begin position="1"/>
        <end position="22"/>
    </location>
</feature>
<protein>
    <recommendedName>
        <fullName evidence="7">Thioredoxin domain-containing protein</fullName>
    </recommendedName>
</protein>
<dbReference type="EMBL" id="VEWN01000013">
    <property type="protein sequence ID" value="KAA1053907.1"/>
    <property type="molecule type" value="Genomic_DNA"/>
</dbReference>
<evidence type="ECO:0000256" key="4">
    <source>
        <dbReference type="ARBA" id="ARBA00023284"/>
    </source>
</evidence>
<dbReference type="SUPFAM" id="SSF52833">
    <property type="entry name" value="Thioredoxin-like"/>
    <property type="match status" value="1"/>
</dbReference>
<evidence type="ECO:0000256" key="6">
    <source>
        <dbReference type="SAM" id="SignalP"/>
    </source>
</evidence>
<dbReference type="Gene3D" id="3.40.30.10">
    <property type="entry name" value="Glutaredoxin"/>
    <property type="match status" value="1"/>
</dbReference>
<accession>A0A5B0KMK3</accession>
<evidence type="ECO:0000256" key="3">
    <source>
        <dbReference type="ARBA" id="ARBA00023157"/>
    </source>
</evidence>
<organism evidence="8 9">
    <name type="scientific">Azospirillum argentinense</name>
    <dbReference type="NCBI Taxonomy" id="2970906"/>
    <lineage>
        <taxon>Bacteria</taxon>
        <taxon>Pseudomonadati</taxon>
        <taxon>Pseudomonadota</taxon>
        <taxon>Alphaproteobacteria</taxon>
        <taxon>Rhodospirillales</taxon>
        <taxon>Azospirillaceae</taxon>
        <taxon>Azospirillum</taxon>
    </lineage>
</organism>
<dbReference type="AlphaFoldDB" id="A0A5B0KMK3"/>
<keyword evidence="5" id="KW-0175">Coiled coil</keyword>
<evidence type="ECO:0000313" key="9">
    <source>
        <dbReference type="Proteomes" id="UP000325333"/>
    </source>
</evidence>
<dbReference type="InterPro" id="IPR036249">
    <property type="entry name" value="Thioredoxin-like_sf"/>
</dbReference>
<gene>
    <name evidence="8" type="ORF">FH063_002489</name>
</gene>
<dbReference type="CDD" id="cd03023">
    <property type="entry name" value="DsbA_Com1_like"/>
    <property type="match status" value="1"/>
</dbReference>
<proteinExistence type="predicted"/>
<evidence type="ECO:0000256" key="1">
    <source>
        <dbReference type="ARBA" id="ARBA00022729"/>
    </source>
</evidence>
<evidence type="ECO:0000256" key="2">
    <source>
        <dbReference type="ARBA" id="ARBA00023002"/>
    </source>
</evidence>
<dbReference type="GO" id="GO:0016491">
    <property type="term" value="F:oxidoreductase activity"/>
    <property type="evidence" value="ECO:0007669"/>
    <property type="project" value="UniProtKB-KW"/>
</dbReference>
<dbReference type="PANTHER" id="PTHR13887">
    <property type="entry name" value="GLUTATHIONE S-TRANSFERASE KAPPA"/>
    <property type="match status" value="1"/>
</dbReference>
<evidence type="ECO:0000256" key="5">
    <source>
        <dbReference type="SAM" id="Coils"/>
    </source>
</evidence>
<keyword evidence="3" id="KW-1015">Disulfide bond</keyword>
<keyword evidence="2" id="KW-0560">Oxidoreductase</keyword>
<feature type="domain" description="Thioredoxin" evidence="7">
    <location>
        <begin position="88"/>
        <end position="318"/>
    </location>
</feature>
<sequence>MKRSLLTLPLLLAFSVAAPAYAADNTDSIINALLSRIEGLTERNTKLTVENERLLAERAAQGDSQARGTLRPGEYLRVPEVSAGQAPPKIGGDMPLLPGAALDAKQLDPLFRQWVQANAGFIYDSVNKHLSDQQQASMPKPADFAARRDELFVKDAVKAGAPDEAAKVRLVMFADYNCRYCKEMQPVVEDLIAKNPDLQVVYRDLPILSPTSRLAAQAARAADGQGKYVEFHKGLYKLPQIDENAILDLAARLNLDVAKLKKDMASADVASLVTNDFNLGQSLRIGGTPFFYIDGGSRTFPGAVPAAELQKVIEQARGKKG</sequence>
<dbReference type="Pfam" id="PF01323">
    <property type="entry name" value="DSBA"/>
    <property type="match status" value="1"/>
</dbReference>
<dbReference type="PROSITE" id="PS51352">
    <property type="entry name" value="THIOREDOXIN_2"/>
    <property type="match status" value="1"/>
</dbReference>
<dbReference type="InterPro" id="IPR001853">
    <property type="entry name" value="DSBA-like_thioredoxin_dom"/>
</dbReference>
<dbReference type="PANTHER" id="PTHR13887:SF14">
    <property type="entry name" value="DISULFIDE BOND FORMATION PROTEIN D"/>
    <property type="match status" value="1"/>
</dbReference>
<dbReference type="RefSeq" id="WP_149651014.1">
    <property type="nucleotide sequence ID" value="NZ_VEWN01000013.1"/>
</dbReference>
<dbReference type="InterPro" id="IPR013766">
    <property type="entry name" value="Thioredoxin_domain"/>
</dbReference>
<evidence type="ECO:0000259" key="7">
    <source>
        <dbReference type="PROSITE" id="PS51352"/>
    </source>
</evidence>
<evidence type="ECO:0000313" key="8">
    <source>
        <dbReference type="EMBL" id="KAA1053907.1"/>
    </source>
</evidence>
<keyword evidence="1 6" id="KW-0732">Signal</keyword>
<dbReference type="Proteomes" id="UP000325333">
    <property type="component" value="Unassembled WGS sequence"/>
</dbReference>